<evidence type="ECO:0000256" key="3">
    <source>
        <dbReference type="ARBA" id="ARBA00022553"/>
    </source>
</evidence>
<dbReference type="UniPathway" id="UPA00094"/>
<organism evidence="7 8">
    <name type="scientific">Solimonas terrae</name>
    <dbReference type="NCBI Taxonomy" id="1396819"/>
    <lineage>
        <taxon>Bacteria</taxon>
        <taxon>Pseudomonadati</taxon>
        <taxon>Pseudomonadota</taxon>
        <taxon>Gammaproteobacteria</taxon>
        <taxon>Nevskiales</taxon>
        <taxon>Nevskiaceae</taxon>
        <taxon>Solimonas</taxon>
    </lineage>
</organism>
<sequence>MSQQPLDIAIIGVAGIYPGAGNARQYWQNILDKVDAVREADPEWVGPYFEENATDDDRIYTTRGGFLGEHARVNPQLYGVMPTVAAGADPDHLLSLKCAHDALDDAGYLHKPFDRERAGVVVGRGTYGNRGMAGTMSRTLFLDQAMDLIRGLRPDFSAQDVRRLQTMLKDQLPPFMGEHIGVLTPNVIAGLIANRLNLMGPSYIVDAACATTMIALESAVRELNSGRCDLMLVGGSHAHTPPQIFMQFCRINALSRDRIRPFQKGSEGTLLGEGVGMLVLKRRADAERDGDRIYAVVRGIGTASDGRAKGLLAPRLEGEILAVRRAYQSSGIDPMSIDLIEAHGTGTSVGDKTEIESLRAVFGERGHDQQIGITAVKSMIGHCMPASGGASLIKMALALHHKVLPPMLCDEVDPTLQLETSPFYLNTETRPWIHGRKHPRRAGVNAFGFGGINSHVILEEYRGPKVTQVQVLHAPSHSELLVLAAESREELLLRARTAMAHLQSASLAEVAKACSAYARGPHRLALICSGGDDLHKKLEHAIEKIERVDAKPFKTRGGIHYGVGDPPGKLCFLFPGEGSQYPDMLSELCVQFPQVRDWFDFIERNAVRRGSDSRAPMLFPPPTVLGENGRKALESRLFEMDVAAESVFAASLGLHALFEDLGIKADAMLGHSTGENTVLTAAGVGRVRHREETADAAQQFHRIYRELEAAGQIAEGSLLTIGGLTPALRSELLANLGPMHLAMDNCPNQLVLFGPHEQAAKLHERLRSEGAICQELPFGRAYHTALFKPLADAFRAYFQTLDFGPGTTIVYSASTCAPFPDDAPGIRELAARQWEHPVRFTETVQRLYEDGYRVFLEVGPSGNLSSFVGDILRGKDDVLAVSSNSRRKSGLAHLHQTLAQLFAAGVDFEPARLFAHRSIAEIDLLTTPKAAAKPLPQLKLINPVWKLPEEFRRPLPSTTSAAKAVNPEAARPSASATPPPAAPAAKAPSVSDPRLDMLNAHFALMQDFLDSQARVLGLAAGVPGGVMMPSATAGQHPLSVAPAAAPATAPVAGTDIDPLFPMLGTITEQAPGRMVMERRYDLDRDLFLRDHTLGNAPSAQDPSLTGLAVIPFTFSMEMIAQAAMRLAGRSDRVVVAIEHSRGSRWLSLDDGGVTLRIVAEATPDNADEIACRVFLLGDGTPAGGMLVFEGQVRLAAAYPPAPAVQPLGAGLQAPHIHLPGQLYAHGMFHGPRLQGCTRIDGHNGDGMVAELTTLPTHDYFAGIATPRLQFDAALLDAAGQLAGFWLRERNTGVPNCFPFRVRSLTLYAPPPAAGLRLRCDGAIVMRGDKQLDARWDISNGTGQLLMRAEGWEDRVFTAADRFFAFRLDPARARLSTPALEGQLPAELCVRKLEPLPEGMLDEGGTIWKRMFAHMVLSRAERRQFYALPAQGPRREEWLMGRLAAKDAARDWYRLNAGVELAPADVEIDTDARGKPFLRCPVVPQLTPPSVSIAHSRRWAYAVASASSVDLGLDYQRPDHVNTEDLITGGFAPSEHVWLQTTHGVDRSRIALALWAAKEAAAKAAGSGLLGRPRDWQVIAAQLDRRSSSPTVARVRHGEHDYDIALHFENSGAVLALCVTTATHPPIQNPPSLA</sequence>
<feature type="compositionally biased region" description="Low complexity" evidence="5">
    <location>
        <begin position="967"/>
        <end position="976"/>
    </location>
</feature>
<dbReference type="Proteomes" id="UP000472676">
    <property type="component" value="Unassembled WGS sequence"/>
</dbReference>
<dbReference type="RefSeq" id="WP_166256397.1">
    <property type="nucleotide sequence ID" value="NZ_JAAMOW010000005.1"/>
</dbReference>
<dbReference type="InterPro" id="IPR001227">
    <property type="entry name" value="Ac_transferase_dom_sf"/>
</dbReference>
<dbReference type="GO" id="GO:0004315">
    <property type="term" value="F:3-oxoacyl-[acyl-carrier-protein] synthase activity"/>
    <property type="evidence" value="ECO:0007669"/>
    <property type="project" value="InterPro"/>
</dbReference>
<evidence type="ECO:0000313" key="8">
    <source>
        <dbReference type="Proteomes" id="UP000472676"/>
    </source>
</evidence>
<dbReference type="Gene3D" id="3.30.70.250">
    <property type="entry name" value="Malonyl-CoA ACP transacylase, ACP-binding"/>
    <property type="match status" value="1"/>
</dbReference>
<dbReference type="Gene3D" id="3.40.47.10">
    <property type="match status" value="1"/>
</dbReference>
<dbReference type="InterPro" id="IPR032821">
    <property type="entry name" value="PKS_assoc"/>
</dbReference>
<evidence type="ECO:0000259" key="6">
    <source>
        <dbReference type="PROSITE" id="PS52004"/>
    </source>
</evidence>
<keyword evidence="8" id="KW-1185">Reference proteome</keyword>
<dbReference type="Pfam" id="PF00109">
    <property type="entry name" value="ketoacyl-synt"/>
    <property type="match status" value="1"/>
</dbReference>
<dbReference type="CDD" id="cd00833">
    <property type="entry name" value="PKS"/>
    <property type="match status" value="1"/>
</dbReference>
<comment type="caution">
    <text evidence="7">The sequence shown here is derived from an EMBL/GenBank/DDBJ whole genome shotgun (WGS) entry which is preliminary data.</text>
</comment>
<dbReference type="InterPro" id="IPR018201">
    <property type="entry name" value="Ketoacyl_synth_AS"/>
</dbReference>
<dbReference type="Pfam" id="PF16197">
    <property type="entry name" value="KAsynt_C_assoc"/>
    <property type="match status" value="1"/>
</dbReference>
<gene>
    <name evidence="7" type="ORF">G7Y85_10890</name>
</gene>
<dbReference type="InterPro" id="IPR016039">
    <property type="entry name" value="Thiolase-like"/>
</dbReference>
<evidence type="ECO:0000256" key="4">
    <source>
        <dbReference type="ARBA" id="ARBA00022679"/>
    </source>
</evidence>
<evidence type="ECO:0000256" key="5">
    <source>
        <dbReference type="SAM" id="MobiDB-lite"/>
    </source>
</evidence>
<dbReference type="SMART" id="SM00825">
    <property type="entry name" value="PKS_KS"/>
    <property type="match status" value="1"/>
</dbReference>
<dbReference type="InterPro" id="IPR049551">
    <property type="entry name" value="PKS_DH_C"/>
</dbReference>
<dbReference type="SUPFAM" id="SSF53901">
    <property type="entry name" value="Thiolase-like"/>
    <property type="match status" value="1"/>
</dbReference>
<dbReference type="EMBL" id="JAAMOW010000005">
    <property type="protein sequence ID" value="NGY05277.1"/>
    <property type="molecule type" value="Genomic_DNA"/>
</dbReference>
<keyword evidence="3" id="KW-0597">Phosphoprotein</keyword>
<evidence type="ECO:0000256" key="2">
    <source>
        <dbReference type="ARBA" id="ARBA00022450"/>
    </source>
</evidence>
<dbReference type="InterPro" id="IPR014031">
    <property type="entry name" value="Ketoacyl_synth_C"/>
</dbReference>
<dbReference type="InterPro" id="IPR042104">
    <property type="entry name" value="PKS_dehydratase_sf"/>
</dbReference>
<dbReference type="SUPFAM" id="SSF52151">
    <property type="entry name" value="FabD/lysophospholipase-like"/>
    <property type="match status" value="1"/>
</dbReference>
<dbReference type="Gene3D" id="3.90.470.20">
    <property type="entry name" value="4'-phosphopantetheinyl transferase domain"/>
    <property type="match status" value="2"/>
</dbReference>
<dbReference type="GO" id="GO:0006633">
    <property type="term" value="P:fatty acid biosynthetic process"/>
    <property type="evidence" value="ECO:0007669"/>
    <property type="project" value="UniProtKB-UniPathway"/>
</dbReference>
<dbReference type="InterPro" id="IPR020841">
    <property type="entry name" value="PKS_Beta-ketoAc_synthase_dom"/>
</dbReference>
<feature type="domain" description="Ketosynthase family 3 (KS3)" evidence="6">
    <location>
        <begin position="5"/>
        <end position="460"/>
    </location>
</feature>
<dbReference type="InterPro" id="IPR037143">
    <property type="entry name" value="4-PPantetheinyl_Trfase_dom_sf"/>
</dbReference>
<feature type="region of interest" description="Disordered" evidence="5">
    <location>
        <begin position="956"/>
        <end position="990"/>
    </location>
</feature>
<evidence type="ECO:0000313" key="7">
    <source>
        <dbReference type="EMBL" id="NGY05277.1"/>
    </source>
</evidence>
<dbReference type="GO" id="GO:0008897">
    <property type="term" value="F:holo-[acyl-carrier-protein] synthase activity"/>
    <property type="evidence" value="ECO:0007669"/>
    <property type="project" value="InterPro"/>
</dbReference>
<dbReference type="InterPro" id="IPR008278">
    <property type="entry name" value="4-PPantetheinyl_Trfase_dom"/>
</dbReference>
<dbReference type="InterPro" id="IPR014043">
    <property type="entry name" value="Acyl_transferase_dom"/>
</dbReference>
<dbReference type="InterPro" id="IPR052568">
    <property type="entry name" value="PKS-FAS_Synthase"/>
</dbReference>
<accession>A0A6M2BTI2</accession>
<dbReference type="SMART" id="SM00827">
    <property type="entry name" value="PKS_AT"/>
    <property type="match status" value="1"/>
</dbReference>
<dbReference type="PROSITE" id="PS00606">
    <property type="entry name" value="KS3_1"/>
    <property type="match status" value="1"/>
</dbReference>
<proteinExistence type="predicted"/>
<dbReference type="PANTHER" id="PTHR43074">
    <property type="entry name" value="OMEGA-3 POLYUNSATURATED FATTY ACID SYNTHASE PFAB-RELATED"/>
    <property type="match status" value="1"/>
</dbReference>
<protein>
    <submittedName>
        <fullName evidence="7">Acyltransferase domain-containing protein</fullName>
    </submittedName>
</protein>
<evidence type="ECO:0000256" key="1">
    <source>
        <dbReference type="ARBA" id="ARBA00005194"/>
    </source>
</evidence>
<dbReference type="Pfam" id="PF02801">
    <property type="entry name" value="Ketoacyl-synt_C"/>
    <property type="match status" value="1"/>
</dbReference>
<dbReference type="Gene3D" id="3.10.129.110">
    <property type="entry name" value="Polyketide synthase dehydratase"/>
    <property type="match status" value="1"/>
</dbReference>
<keyword evidence="4 7" id="KW-0808">Transferase</keyword>
<dbReference type="Pfam" id="PF00698">
    <property type="entry name" value="Acyl_transf_1"/>
    <property type="match status" value="1"/>
</dbReference>
<dbReference type="InterPro" id="IPR016035">
    <property type="entry name" value="Acyl_Trfase/lysoPLipase"/>
</dbReference>
<dbReference type="Pfam" id="PF01648">
    <property type="entry name" value="ACPS"/>
    <property type="match status" value="1"/>
</dbReference>
<keyword evidence="2" id="KW-0596">Phosphopantetheine</keyword>
<dbReference type="SUPFAM" id="SSF56214">
    <property type="entry name" value="4'-phosphopantetheinyl transferase"/>
    <property type="match status" value="2"/>
</dbReference>
<reference evidence="7 8" key="1">
    <citation type="journal article" date="2014" name="Int. J. Syst. Evol. Microbiol.">
        <title>Solimonas terrae sp. nov., isolated from soil.</title>
        <authorList>
            <person name="Kim S.J."/>
            <person name="Moon J.Y."/>
            <person name="Weon H.Y."/>
            <person name="Ahn J.H."/>
            <person name="Chen W.M."/>
            <person name="Kwon S.W."/>
        </authorList>
    </citation>
    <scope>NUCLEOTIDE SEQUENCE [LARGE SCALE GENOMIC DNA]</scope>
    <source>
        <strain evidence="7 8">KIS83-12</strain>
    </source>
</reference>
<name>A0A6M2BTI2_9GAMM</name>
<dbReference type="Pfam" id="PF14765">
    <property type="entry name" value="PS-DH"/>
    <property type="match status" value="1"/>
</dbReference>
<dbReference type="PANTHER" id="PTHR43074:SF1">
    <property type="entry name" value="BETA-KETOACYL SYNTHASE FAMILY PROTEIN-RELATED"/>
    <property type="match status" value="1"/>
</dbReference>
<keyword evidence="7" id="KW-0012">Acyltransferase</keyword>
<dbReference type="InterPro" id="IPR014030">
    <property type="entry name" value="Ketoacyl_synth_N"/>
</dbReference>
<dbReference type="PROSITE" id="PS52004">
    <property type="entry name" value="KS3_2"/>
    <property type="match status" value="1"/>
</dbReference>
<comment type="pathway">
    <text evidence="1">Lipid metabolism; fatty acid biosynthesis.</text>
</comment>
<dbReference type="GO" id="GO:0000287">
    <property type="term" value="F:magnesium ion binding"/>
    <property type="evidence" value="ECO:0007669"/>
    <property type="project" value="InterPro"/>
</dbReference>
<dbReference type="Gene3D" id="3.40.366.10">
    <property type="entry name" value="Malonyl-Coenzyme A Acyl Carrier Protein, domain 2"/>
    <property type="match status" value="1"/>
</dbReference>